<reference evidence="2" key="2">
    <citation type="submission" date="2025-05" db="UniProtKB">
        <authorList>
            <consortium name="EnsemblMetazoa"/>
        </authorList>
    </citation>
    <scope>IDENTIFICATION</scope>
    <source>
        <strain evidence="2">Foshan</strain>
    </source>
</reference>
<dbReference type="RefSeq" id="XP_029711627.2">
    <property type="nucleotide sequence ID" value="XM_029855767.2"/>
</dbReference>
<keyword evidence="3" id="KW-1185">Reference proteome</keyword>
<organism evidence="2 3">
    <name type="scientific">Aedes albopictus</name>
    <name type="common">Asian tiger mosquito</name>
    <name type="synonym">Stegomyia albopicta</name>
    <dbReference type="NCBI Taxonomy" id="7160"/>
    <lineage>
        <taxon>Eukaryota</taxon>
        <taxon>Metazoa</taxon>
        <taxon>Ecdysozoa</taxon>
        <taxon>Arthropoda</taxon>
        <taxon>Hexapoda</taxon>
        <taxon>Insecta</taxon>
        <taxon>Pterygota</taxon>
        <taxon>Neoptera</taxon>
        <taxon>Endopterygota</taxon>
        <taxon>Diptera</taxon>
        <taxon>Nematocera</taxon>
        <taxon>Culicoidea</taxon>
        <taxon>Culicidae</taxon>
        <taxon>Culicinae</taxon>
        <taxon>Aedini</taxon>
        <taxon>Aedes</taxon>
        <taxon>Stegomyia</taxon>
    </lineage>
</organism>
<evidence type="ECO:0000256" key="1">
    <source>
        <dbReference type="SAM" id="MobiDB-lite"/>
    </source>
</evidence>
<dbReference type="Proteomes" id="UP000069940">
    <property type="component" value="Unassembled WGS sequence"/>
</dbReference>
<accession>A0ABM1YF96</accession>
<dbReference type="EnsemblMetazoa" id="AALFPA23_008631.R11690">
    <property type="protein sequence ID" value="AALFPA23_008631.P11690"/>
    <property type="gene ID" value="AALFPA23_008631"/>
</dbReference>
<feature type="region of interest" description="Disordered" evidence="1">
    <location>
        <begin position="124"/>
        <end position="181"/>
    </location>
</feature>
<proteinExistence type="predicted"/>
<name>A0ABM1YF96_AEDAL</name>
<evidence type="ECO:0000313" key="3">
    <source>
        <dbReference type="Proteomes" id="UP000069940"/>
    </source>
</evidence>
<feature type="compositionally biased region" description="Polar residues" evidence="1">
    <location>
        <begin position="125"/>
        <end position="142"/>
    </location>
</feature>
<reference evidence="3" key="1">
    <citation type="journal article" date="2015" name="Proc. Natl. Acad. Sci. U.S.A.">
        <title>Genome sequence of the Asian Tiger mosquito, Aedes albopictus, reveals insights into its biology, genetics, and evolution.</title>
        <authorList>
            <person name="Chen X.G."/>
            <person name="Jiang X."/>
            <person name="Gu J."/>
            <person name="Xu M."/>
            <person name="Wu Y."/>
            <person name="Deng Y."/>
            <person name="Zhang C."/>
            <person name="Bonizzoni M."/>
            <person name="Dermauw W."/>
            <person name="Vontas J."/>
            <person name="Armbruster P."/>
            <person name="Huang X."/>
            <person name="Yang Y."/>
            <person name="Zhang H."/>
            <person name="He W."/>
            <person name="Peng H."/>
            <person name="Liu Y."/>
            <person name="Wu K."/>
            <person name="Chen J."/>
            <person name="Lirakis M."/>
            <person name="Topalis P."/>
            <person name="Van Leeuwen T."/>
            <person name="Hall A.B."/>
            <person name="Jiang X."/>
            <person name="Thorpe C."/>
            <person name="Mueller R.L."/>
            <person name="Sun C."/>
            <person name="Waterhouse R.M."/>
            <person name="Yan G."/>
            <person name="Tu Z.J."/>
            <person name="Fang X."/>
            <person name="James A.A."/>
        </authorList>
    </citation>
    <scope>NUCLEOTIDE SEQUENCE [LARGE SCALE GENOMIC DNA]</scope>
    <source>
        <strain evidence="3">Foshan</strain>
    </source>
</reference>
<protein>
    <submittedName>
        <fullName evidence="2">Uncharacterized protein</fullName>
    </submittedName>
</protein>
<dbReference type="GeneID" id="109401371"/>
<evidence type="ECO:0000313" key="2">
    <source>
        <dbReference type="EnsemblMetazoa" id="AALFPA23_008631.P11690"/>
    </source>
</evidence>
<sequence>MNEYLWEFAQKLPSDNPFQVVLKSALSVAASSEADLGKTNNKWMCRKCKTLWMHGYFQVDEVASTNRYDKLIKKYQNKPSRTRKQQSYLDYLLGRKHVIAKYTCKLCSYKTRFITDKRNAKPVQKSLTLNKEHFSPSTAVTNSKRKKRKRDPTAKLSIPLTTKGNHKNAKQTSFSSKEPSKLNALANMLKKKSEGMSSAEPLTVQDRLKLLLK</sequence>